<dbReference type="SUPFAM" id="SSF51206">
    <property type="entry name" value="cAMP-binding domain-like"/>
    <property type="match status" value="1"/>
</dbReference>
<dbReference type="SUPFAM" id="SSF46785">
    <property type="entry name" value="Winged helix' DNA-binding domain"/>
    <property type="match status" value="1"/>
</dbReference>
<dbReference type="Pfam" id="PF13545">
    <property type="entry name" value="HTH_Crp_2"/>
    <property type="match status" value="1"/>
</dbReference>
<dbReference type="InterPro" id="IPR018490">
    <property type="entry name" value="cNMP-bd_dom_sf"/>
</dbReference>
<evidence type="ECO:0000256" key="2">
    <source>
        <dbReference type="ARBA" id="ARBA00023125"/>
    </source>
</evidence>
<sequence>MINKEKLSYLKEFLPFFNELSKDELSKLLSISKVQSYSKGDLINSKYSSSCSGIILVLDGQLRSFIHSTSGKEITIFRLLSRDFCLLSAACAFKDISCDVSIEVEKDSLALIINGTYFKKLSDSNTAVQKFLLDLTQDKFSEVMCLIEDIVFLSFDKRLSKFLMNESFLQDNTTITITHDTIANNLGSAREVVSRMLKKFESDNIIKIHRGKIEIIDRLKLYDLSK</sequence>
<keyword evidence="1" id="KW-0805">Transcription regulation</keyword>
<evidence type="ECO:0000259" key="4">
    <source>
        <dbReference type="PROSITE" id="PS51063"/>
    </source>
</evidence>
<dbReference type="EMBL" id="JAIKTU010000011">
    <property type="protein sequence ID" value="MBY0756431.1"/>
    <property type="molecule type" value="Genomic_DNA"/>
</dbReference>
<dbReference type="InterPro" id="IPR012318">
    <property type="entry name" value="HTH_CRP"/>
</dbReference>
<dbReference type="PRINTS" id="PR00034">
    <property type="entry name" value="HTHCRP"/>
</dbReference>
<dbReference type="InterPro" id="IPR000595">
    <property type="entry name" value="cNMP-bd_dom"/>
</dbReference>
<keyword evidence="3" id="KW-0804">Transcription</keyword>
<protein>
    <submittedName>
        <fullName evidence="5">Crp/Fnr family transcriptional regulator</fullName>
    </submittedName>
</protein>
<keyword evidence="2" id="KW-0238">DNA-binding</keyword>
<evidence type="ECO:0000313" key="6">
    <source>
        <dbReference type="Proteomes" id="UP001299068"/>
    </source>
</evidence>
<dbReference type="RefSeq" id="WP_221861688.1">
    <property type="nucleotide sequence ID" value="NZ_JAIKTU010000011.1"/>
</dbReference>
<accession>A0ABS7L040</accession>
<organism evidence="5 6">
    <name type="scientific">Clostridium sardiniense</name>
    <name type="common">Clostridium absonum</name>
    <dbReference type="NCBI Taxonomy" id="29369"/>
    <lineage>
        <taxon>Bacteria</taxon>
        <taxon>Bacillati</taxon>
        <taxon>Bacillota</taxon>
        <taxon>Clostridia</taxon>
        <taxon>Eubacteriales</taxon>
        <taxon>Clostridiaceae</taxon>
        <taxon>Clostridium</taxon>
    </lineage>
</organism>
<proteinExistence type="predicted"/>
<dbReference type="Gene3D" id="2.60.120.10">
    <property type="entry name" value="Jelly Rolls"/>
    <property type="match status" value="1"/>
</dbReference>
<name>A0ABS7L040_CLOSR</name>
<evidence type="ECO:0000256" key="3">
    <source>
        <dbReference type="ARBA" id="ARBA00023163"/>
    </source>
</evidence>
<comment type="caution">
    <text evidence="5">The sequence shown here is derived from an EMBL/GenBank/DDBJ whole genome shotgun (WGS) entry which is preliminary data.</text>
</comment>
<reference evidence="5 6" key="1">
    <citation type="journal article" date="2021" name="Cell Host Microbe">
        <title>in vivo commensal control of Clostridioides difficile virulence.</title>
        <authorList>
            <person name="Girinathan B.P."/>
            <person name="Dibenedetto N."/>
            <person name="Worley J.N."/>
            <person name="Peltier J."/>
            <person name="Arrieta-Ortiz M.L."/>
            <person name="Rupa Christinal Immanuel S."/>
            <person name="Lavin R."/>
            <person name="Delaney M.L."/>
            <person name="Cummins C."/>
            <person name="Hoffmann M."/>
            <person name="Luo Y."/>
            <person name="Gonzalez-Escalona N."/>
            <person name="Allard M."/>
            <person name="Onderdonk A.B."/>
            <person name="Gerber G.K."/>
            <person name="Sonenshein A.L."/>
            <person name="Baliga N."/>
            <person name="Dupuy B."/>
            <person name="Bry L."/>
        </authorList>
    </citation>
    <scope>NUCLEOTIDE SEQUENCE [LARGE SCALE GENOMIC DNA]</scope>
    <source>
        <strain evidence="5 6">DSM 599</strain>
    </source>
</reference>
<dbReference type="InterPro" id="IPR036388">
    <property type="entry name" value="WH-like_DNA-bd_sf"/>
</dbReference>
<dbReference type="SMART" id="SM00419">
    <property type="entry name" value="HTH_CRP"/>
    <property type="match status" value="1"/>
</dbReference>
<dbReference type="Gene3D" id="1.10.10.10">
    <property type="entry name" value="Winged helix-like DNA-binding domain superfamily/Winged helix DNA-binding domain"/>
    <property type="match status" value="1"/>
</dbReference>
<dbReference type="InterPro" id="IPR014710">
    <property type="entry name" value="RmlC-like_jellyroll"/>
</dbReference>
<dbReference type="Proteomes" id="UP001299068">
    <property type="component" value="Unassembled WGS sequence"/>
</dbReference>
<feature type="domain" description="HTH crp-type" evidence="4">
    <location>
        <begin position="153"/>
        <end position="219"/>
    </location>
</feature>
<keyword evidence="6" id="KW-1185">Reference proteome</keyword>
<evidence type="ECO:0000313" key="5">
    <source>
        <dbReference type="EMBL" id="MBY0756431.1"/>
    </source>
</evidence>
<gene>
    <name evidence="5" type="ORF">K5V21_13335</name>
</gene>
<evidence type="ECO:0000256" key="1">
    <source>
        <dbReference type="ARBA" id="ARBA00023015"/>
    </source>
</evidence>
<dbReference type="CDD" id="cd00038">
    <property type="entry name" value="CAP_ED"/>
    <property type="match status" value="1"/>
</dbReference>
<dbReference type="PROSITE" id="PS51063">
    <property type="entry name" value="HTH_CRP_2"/>
    <property type="match status" value="1"/>
</dbReference>
<dbReference type="InterPro" id="IPR036390">
    <property type="entry name" value="WH_DNA-bd_sf"/>
</dbReference>